<dbReference type="PROSITE" id="PS50893">
    <property type="entry name" value="ABC_TRANSPORTER_2"/>
    <property type="match status" value="1"/>
</dbReference>
<evidence type="ECO:0000313" key="7">
    <source>
        <dbReference type="Proteomes" id="UP000229966"/>
    </source>
</evidence>
<dbReference type="PANTHER" id="PTHR24220">
    <property type="entry name" value="IMPORT ATP-BINDING PROTEIN"/>
    <property type="match status" value="1"/>
</dbReference>
<dbReference type="InterPro" id="IPR003439">
    <property type="entry name" value="ABC_transporter-like_ATP-bd"/>
</dbReference>
<dbReference type="FunFam" id="3.40.50.300:FF:000032">
    <property type="entry name" value="Export ABC transporter ATP-binding protein"/>
    <property type="match status" value="1"/>
</dbReference>
<reference evidence="7" key="1">
    <citation type="submission" date="2017-09" db="EMBL/GenBank/DDBJ databases">
        <title>Depth-based differentiation of microbial function through sediment-hosted aquifers and enrichment of novel symbionts in the deep terrestrial subsurface.</title>
        <authorList>
            <person name="Probst A.J."/>
            <person name="Ladd B."/>
            <person name="Jarett J.K."/>
            <person name="Geller-Mcgrath D.E."/>
            <person name="Sieber C.M.K."/>
            <person name="Emerson J.B."/>
            <person name="Anantharaman K."/>
            <person name="Thomas B.C."/>
            <person name="Malmstrom R."/>
            <person name="Stieglmeier M."/>
            <person name="Klingl A."/>
            <person name="Woyke T."/>
            <person name="Ryan C.M."/>
            <person name="Banfield J.F."/>
        </authorList>
    </citation>
    <scope>NUCLEOTIDE SEQUENCE [LARGE SCALE GENOMIC DNA]</scope>
</reference>
<dbReference type="GO" id="GO:0016887">
    <property type="term" value="F:ATP hydrolysis activity"/>
    <property type="evidence" value="ECO:0007669"/>
    <property type="project" value="InterPro"/>
</dbReference>
<dbReference type="EMBL" id="PEUM01000058">
    <property type="protein sequence ID" value="PIV25342.1"/>
    <property type="molecule type" value="Genomic_DNA"/>
</dbReference>
<sequence>MPVNKKLVKKSVAISSKSNHSGHGVVISCQDVTKKFQLAKDKIVEILHGVSFEIFATEYVIIYGPSGCGKSTLLNLVAGLEKSSSGSLKIRGEELSKLSPTELARHHRTKIGMVFQQFNLINNLSVIENVALPNIFSGTKLSTRSKRAQHLLDHFKLGDLADKIPTELSGGEQQRVALARALANNPWILLVDEPTGNLDSKSAGEVMEWLEHLNSKSRRTILLVTHNPDYLHYAHRVMYMKDGQIINIKKNRPVGRRMASPSDELSTEKLDSF</sequence>
<dbReference type="CDD" id="cd03255">
    <property type="entry name" value="ABC_MJ0796_LolCDE_FtsE"/>
    <property type="match status" value="1"/>
</dbReference>
<dbReference type="InterPro" id="IPR027417">
    <property type="entry name" value="P-loop_NTPase"/>
</dbReference>
<protein>
    <recommendedName>
        <fullName evidence="5">ABC transporter domain-containing protein</fullName>
    </recommendedName>
</protein>
<evidence type="ECO:0000256" key="4">
    <source>
        <dbReference type="SAM" id="MobiDB-lite"/>
    </source>
</evidence>
<organism evidence="6 7">
    <name type="scientific">Candidatus Berkelbacteria bacterium CG03_land_8_20_14_0_80_40_36</name>
    <dbReference type="NCBI Taxonomy" id="1974509"/>
    <lineage>
        <taxon>Bacteria</taxon>
        <taxon>Candidatus Berkelbacteria</taxon>
    </lineage>
</organism>
<name>A0A2M7CI70_9BACT</name>
<dbReference type="InterPro" id="IPR017911">
    <property type="entry name" value="MacB-like_ATP-bd"/>
</dbReference>
<accession>A0A2M7CI70</accession>
<dbReference type="GO" id="GO:0005524">
    <property type="term" value="F:ATP binding"/>
    <property type="evidence" value="ECO:0007669"/>
    <property type="project" value="UniProtKB-KW"/>
</dbReference>
<dbReference type="Pfam" id="PF00005">
    <property type="entry name" value="ABC_tran"/>
    <property type="match status" value="1"/>
</dbReference>
<evidence type="ECO:0000256" key="1">
    <source>
        <dbReference type="ARBA" id="ARBA00022448"/>
    </source>
</evidence>
<dbReference type="SUPFAM" id="SSF52540">
    <property type="entry name" value="P-loop containing nucleoside triphosphate hydrolases"/>
    <property type="match status" value="1"/>
</dbReference>
<dbReference type="Gene3D" id="3.40.50.300">
    <property type="entry name" value="P-loop containing nucleotide triphosphate hydrolases"/>
    <property type="match status" value="1"/>
</dbReference>
<dbReference type="SMART" id="SM00382">
    <property type="entry name" value="AAA"/>
    <property type="match status" value="1"/>
</dbReference>
<dbReference type="InterPro" id="IPR015854">
    <property type="entry name" value="ABC_transpr_LolD-like"/>
</dbReference>
<evidence type="ECO:0000256" key="3">
    <source>
        <dbReference type="ARBA" id="ARBA00022840"/>
    </source>
</evidence>
<dbReference type="GO" id="GO:0022857">
    <property type="term" value="F:transmembrane transporter activity"/>
    <property type="evidence" value="ECO:0007669"/>
    <property type="project" value="TreeGrafter"/>
</dbReference>
<dbReference type="GO" id="GO:0098796">
    <property type="term" value="C:membrane protein complex"/>
    <property type="evidence" value="ECO:0007669"/>
    <property type="project" value="UniProtKB-ARBA"/>
</dbReference>
<dbReference type="InterPro" id="IPR003593">
    <property type="entry name" value="AAA+_ATPase"/>
</dbReference>
<gene>
    <name evidence="6" type="ORF">COS38_02110</name>
</gene>
<dbReference type="PROSITE" id="PS00211">
    <property type="entry name" value="ABC_TRANSPORTER_1"/>
    <property type="match status" value="1"/>
</dbReference>
<comment type="caution">
    <text evidence="6">The sequence shown here is derived from an EMBL/GenBank/DDBJ whole genome shotgun (WGS) entry which is preliminary data.</text>
</comment>
<keyword evidence="2" id="KW-0547">Nucleotide-binding</keyword>
<feature type="domain" description="ABC transporter" evidence="5">
    <location>
        <begin position="27"/>
        <end position="267"/>
    </location>
</feature>
<dbReference type="PROSITE" id="PS51257">
    <property type="entry name" value="PROKAR_LIPOPROTEIN"/>
    <property type="match status" value="1"/>
</dbReference>
<keyword evidence="3" id="KW-0067">ATP-binding</keyword>
<dbReference type="GO" id="GO:0005886">
    <property type="term" value="C:plasma membrane"/>
    <property type="evidence" value="ECO:0007669"/>
    <property type="project" value="TreeGrafter"/>
</dbReference>
<dbReference type="AlphaFoldDB" id="A0A2M7CI70"/>
<feature type="region of interest" description="Disordered" evidence="4">
    <location>
        <begin position="252"/>
        <end position="273"/>
    </location>
</feature>
<evidence type="ECO:0000256" key="2">
    <source>
        <dbReference type="ARBA" id="ARBA00022741"/>
    </source>
</evidence>
<evidence type="ECO:0000259" key="5">
    <source>
        <dbReference type="PROSITE" id="PS50893"/>
    </source>
</evidence>
<dbReference type="Proteomes" id="UP000229966">
    <property type="component" value="Unassembled WGS sequence"/>
</dbReference>
<evidence type="ECO:0000313" key="6">
    <source>
        <dbReference type="EMBL" id="PIV25342.1"/>
    </source>
</evidence>
<dbReference type="InterPro" id="IPR017871">
    <property type="entry name" value="ABC_transporter-like_CS"/>
</dbReference>
<proteinExistence type="predicted"/>
<keyword evidence="1" id="KW-0813">Transport</keyword>